<protein>
    <submittedName>
        <fullName evidence="2">Uncharacterized protein</fullName>
    </submittedName>
</protein>
<dbReference type="Proteomes" id="UP001322138">
    <property type="component" value="Unassembled WGS sequence"/>
</dbReference>
<accession>A0ABR0FUG0</accession>
<dbReference type="RefSeq" id="XP_062736089.1">
    <property type="nucleotide sequence ID" value="XM_062872166.1"/>
</dbReference>
<evidence type="ECO:0000313" key="2">
    <source>
        <dbReference type="EMBL" id="KAK4647113.1"/>
    </source>
</evidence>
<sequence length="100" mass="10957">MGIPPRTKISSLETLPGSPQPAQNHCWQLFGSGLENEPHGSYMLSASVCRRPVASISHLFQDQSDLGLRALASSMGDEAVELSVPPRRQSFSMWIETLYA</sequence>
<evidence type="ECO:0000313" key="3">
    <source>
        <dbReference type="Proteomes" id="UP001322138"/>
    </source>
</evidence>
<feature type="region of interest" description="Disordered" evidence="1">
    <location>
        <begin position="1"/>
        <end position="20"/>
    </location>
</feature>
<name>A0ABR0FUG0_9PEZI</name>
<evidence type="ECO:0000256" key="1">
    <source>
        <dbReference type="SAM" id="MobiDB-lite"/>
    </source>
</evidence>
<dbReference type="EMBL" id="JAFFGZ010000002">
    <property type="protein sequence ID" value="KAK4647113.1"/>
    <property type="molecule type" value="Genomic_DNA"/>
</dbReference>
<gene>
    <name evidence="2" type="ORF">QC761_0025930</name>
</gene>
<reference evidence="2 3" key="1">
    <citation type="journal article" date="2023" name="bioRxiv">
        <title>High-quality genome assemblies of four members of thePodospora anserinaspecies complex.</title>
        <authorList>
            <person name="Ament-Velasquez S.L."/>
            <person name="Vogan A.A."/>
            <person name="Wallerman O."/>
            <person name="Hartmann F."/>
            <person name="Gautier V."/>
            <person name="Silar P."/>
            <person name="Giraud T."/>
            <person name="Johannesson H."/>
        </authorList>
    </citation>
    <scope>NUCLEOTIDE SEQUENCE [LARGE SCALE GENOMIC DNA]</scope>
    <source>
        <strain evidence="2 3">CBS 112042</strain>
    </source>
</reference>
<dbReference type="GeneID" id="87891269"/>
<comment type="caution">
    <text evidence="2">The sequence shown here is derived from an EMBL/GenBank/DDBJ whole genome shotgun (WGS) entry which is preliminary data.</text>
</comment>
<organism evidence="2 3">
    <name type="scientific">Podospora bellae-mahoneyi</name>
    <dbReference type="NCBI Taxonomy" id="2093777"/>
    <lineage>
        <taxon>Eukaryota</taxon>
        <taxon>Fungi</taxon>
        <taxon>Dikarya</taxon>
        <taxon>Ascomycota</taxon>
        <taxon>Pezizomycotina</taxon>
        <taxon>Sordariomycetes</taxon>
        <taxon>Sordariomycetidae</taxon>
        <taxon>Sordariales</taxon>
        <taxon>Podosporaceae</taxon>
        <taxon>Podospora</taxon>
    </lineage>
</organism>
<keyword evidence="3" id="KW-1185">Reference proteome</keyword>
<proteinExistence type="predicted"/>